<sequence length="171" mass="18559">MQTLLSESPAPVSIEWAAPPQLQIQPKSHTPNYGRSSDTTANAVSFGFIATAILISIFLVIAIFERLLRPRPPLTAVSLQNSHSELSGMPGRNSRIGKPDEPSSEVDYTKGVSVLMPGQVIPTYIARPVPYADLPEASHQSFQEHEISSDSRLASCHIDVKAENSETQSAH</sequence>
<organism evidence="1 2">
    <name type="scientific">Diphasiastrum complanatum</name>
    <name type="common">Issler's clubmoss</name>
    <name type="synonym">Lycopodium complanatum</name>
    <dbReference type="NCBI Taxonomy" id="34168"/>
    <lineage>
        <taxon>Eukaryota</taxon>
        <taxon>Viridiplantae</taxon>
        <taxon>Streptophyta</taxon>
        <taxon>Embryophyta</taxon>
        <taxon>Tracheophyta</taxon>
        <taxon>Lycopodiopsida</taxon>
        <taxon>Lycopodiales</taxon>
        <taxon>Lycopodiaceae</taxon>
        <taxon>Lycopodioideae</taxon>
        <taxon>Diphasiastrum</taxon>
    </lineage>
</organism>
<gene>
    <name evidence="1" type="ORF">O6H91_17G073200</name>
</gene>
<comment type="caution">
    <text evidence="1">The sequence shown here is derived from an EMBL/GenBank/DDBJ whole genome shotgun (WGS) entry which is preliminary data.</text>
</comment>
<reference evidence="2" key="1">
    <citation type="journal article" date="2024" name="Proc. Natl. Acad. Sci. U.S.A.">
        <title>Extraordinary preservation of gene collinearity over three hundred million years revealed in homosporous lycophytes.</title>
        <authorList>
            <person name="Li C."/>
            <person name="Wickell D."/>
            <person name="Kuo L.Y."/>
            <person name="Chen X."/>
            <person name="Nie B."/>
            <person name="Liao X."/>
            <person name="Peng D."/>
            <person name="Ji J."/>
            <person name="Jenkins J."/>
            <person name="Williams M."/>
            <person name="Shu S."/>
            <person name="Plott C."/>
            <person name="Barry K."/>
            <person name="Rajasekar S."/>
            <person name="Grimwood J."/>
            <person name="Han X."/>
            <person name="Sun S."/>
            <person name="Hou Z."/>
            <person name="He W."/>
            <person name="Dai G."/>
            <person name="Sun C."/>
            <person name="Schmutz J."/>
            <person name="Leebens-Mack J.H."/>
            <person name="Li F.W."/>
            <person name="Wang L."/>
        </authorList>
    </citation>
    <scope>NUCLEOTIDE SEQUENCE [LARGE SCALE GENOMIC DNA]</scope>
    <source>
        <strain evidence="2">cv. PW_Plant_1</strain>
    </source>
</reference>
<proteinExistence type="predicted"/>
<evidence type="ECO:0000313" key="2">
    <source>
        <dbReference type="Proteomes" id="UP001162992"/>
    </source>
</evidence>
<protein>
    <submittedName>
        <fullName evidence="1">Uncharacterized protein</fullName>
    </submittedName>
</protein>
<keyword evidence="2" id="KW-1185">Reference proteome</keyword>
<name>A0ACC2B883_DIPCM</name>
<accession>A0ACC2B883</accession>
<dbReference type="Proteomes" id="UP001162992">
    <property type="component" value="Chromosome 17"/>
</dbReference>
<evidence type="ECO:0000313" key="1">
    <source>
        <dbReference type="EMBL" id="KAJ7525907.1"/>
    </source>
</evidence>
<dbReference type="EMBL" id="CM055108">
    <property type="protein sequence ID" value="KAJ7525907.1"/>
    <property type="molecule type" value="Genomic_DNA"/>
</dbReference>